<dbReference type="GO" id="GO:0010274">
    <property type="term" value="P:hydrotropism"/>
    <property type="evidence" value="ECO:0007669"/>
    <property type="project" value="InterPro"/>
</dbReference>
<proteinExistence type="predicted"/>
<name>A0AAD5ZEN1_9POAL</name>
<dbReference type="AlphaFoldDB" id="A0AAD5ZEN1"/>
<organism evidence="1 2">
    <name type="scientific">Rhynchospora tenuis</name>
    <dbReference type="NCBI Taxonomy" id="198213"/>
    <lineage>
        <taxon>Eukaryota</taxon>
        <taxon>Viridiplantae</taxon>
        <taxon>Streptophyta</taxon>
        <taxon>Embryophyta</taxon>
        <taxon>Tracheophyta</taxon>
        <taxon>Spermatophyta</taxon>
        <taxon>Magnoliopsida</taxon>
        <taxon>Liliopsida</taxon>
        <taxon>Poales</taxon>
        <taxon>Cyperaceae</taxon>
        <taxon>Cyperoideae</taxon>
        <taxon>Rhynchosporeae</taxon>
        <taxon>Rhynchospora</taxon>
    </lineage>
</organism>
<evidence type="ECO:0008006" key="3">
    <source>
        <dbReference type="Google" id="ProtNLM"/>
    </source>
</evidence>
<protein>
    <recommendedName>
        <fullName evidence="3">Protein MIZU-KUSSEI 1</fullName>
    </recommendedName>
</protein>
<gene>
    <name evidence="1" type="ORF">LUZ61_000246</name>
</gene>
<keyword evidence="2" id="KW-1185">Reference proteome</keyword>
<dbReference type="PANTHER" id="PTHR31276:SF15">
    <property type="entry name" value="PROTEIN MIZU-KUSSEI 1"/>
    <property type="match status" value="1"/>
</dbReference>
<dbReference type="InterPro" id="IPR006460">
    <property type="entry name" value="MIZ1-like_pln"/>
</dbReference>
<comment type="caution">
    <text evidence="1">The sequence shown here is derived from an EMBL/GenBank/DDBJ whole genome shotgun (WGS) entry which is preliminary data.</text>
</comment>
<dbReference type="EMBL" id="JAMRDG010000001">
    <property type="protein sequence ID" value="KAJ3696541.1"/>
    <property type="molecule type" value="Genomic_DNA"/>
</dbReference>
<reference evidence="1 2" key="1">
    <citation type="journal article" date="2022" name="Cell">
        <title>Repeat-based holocentromeres influence genome architecture and karyotype evolution.</title>
        <authorList>
            <person name="Hofstatter P.G."/>
            <person name="Thangavel G."/>
            <person name="Lux T."/>
            <person name="Neumann P."/>
            <person name="Vondrak T."/>
            <person name="Novak P."/>
            <person name="Zhang M."/>
            <person name="Costa L."/>
            <person name="Castellani M."/>
            <person name="Scott A."/>
            <person name="Toegelov H."/>
            <person name="Fuchs J."/>
            <person name="Mata-Sucre Y."/>
            <person name="Dias Y."/>
            <person name="Vanzela A.L.L."/>
            <person name="Huettel B."/>
            <person name="Almeida C.C.S."/>
            <person name="Simkova H."/>
            <person name="Souza G."/>
            <person name="Pedrosa-Harand A."/>
            <person name="Macas J."/>
            <person name="Mayer K.F.X."/>
            <person name="Houben A."/>
            <person name="Marques A."/>
        </authorList>
    </citation>
    <scope>NUCLEOTIDE SEQUENCE [LARGE SCALE GENOMIC DNA]</scope>
    <source>
        <strain evidence="1">RhyTen1mFocal</strain>
    </source>
</reference>
<dbReference type="NCBIfam" id="TIGR01570">
    <property type="entry name" value="A_thal_3588"/>
    <property type="match status" value="1"/>
</dbReference>
<dbReference type="PANTHER" id="PTHR31276">
    <property type="match status" value="1"/>
</dbReference>
<evidence type="ECO:0000313" key="1">
    <source>
        <dbReference type="EMBL" id="KAJ3696541.1"/>
    </source>
</evidence>
<dbReference type="Proteomes" id="UP001210211">
    <property type="component" value="Unassembled WGS sequence"/>
</dbReference>
<sequence length="258" mass="28898">MCLVYMTDAENSKMKMIRHLGLSQEPLDIGNVSTPVNCSRDAGLRRSIRSLIECIIPYCCASHPATSFFTAQQSRLLVMTRQHIPCSTKSLPVKSTVIGTFFGYCRGRVNFCLHDESCTTSTPLLLLEFTVLTAYLAKEMRHGLLRIALECNRPHASWSTQCPLFSVPVWTLYCNGRKFGFAVKRRINEDDTALFEVMKSVSTGAGVLPEKLQKSEGELMYLRARFERVVGSVDSESFHLIDPLGSTGQQLSVFLVRT</sequence>
<evidence type="ECO:0000313" key="2">
    <source>
        <dbReference type="Proteomes" id="UP001210211"/>
    </source>
</evidence>
<accession>A0AAD5ZEN1</accession>
<dbReference type="Pfam" id="PF04759">
    <property type="entry name" value="DUF617"/>
    <property type="match status" value="1"/>
</dbReference>